<comment type="caution">
    <text evidence="8">The sequence shown here is derived from an EMBL/GenBank/DDBJ whole genome shotgun (WGS) entry which is preliminary data.</text>
</comment>
<feature type="domain" description="RRM" evidence="7">
    <location>
        <begin position="115"/>
        <end position="194"/>
    </location>
</feature>
<feature type="compositionally biased region" description="Basic and acidic residues" evidence="6">
    <location>
        <begin position="80"/>
        <end position="91"/>
    </location>
</feature>
<dbReference type="SMART" id="SM00360">
    <property type="entry name" value="RRM"/>
    <property type="match status" value="2"/>
</dbReference>
<name>A0AA35QTG2_GEOBA</name>
<sequence>MEGVDAKKLFVGGISQMTDKDSMEAYFRKFGNVLEVEIKKDHEEARQDPSSKRHRGFGFVTFESSDSAVSVLTHPIPHLLDDKRIDPKPAELKPAAPRPMQMGINQTSGGEDCEKKMFVGGISAGTTVENVRDYFVHTYGVTEVEVEFKYDKATQRMRGFGFVTLDSPDQVTRVCQKRFHEINGKSVEVKKAQPRQATASGMALAQMRQSQQSVSPYGYQGYGGTDYSQTNGQQAYQQAFYSNGQYYGYDTTAAAQAAAAAGYGQYGGAAGGGYAGYDPSAYAHSQSSGGSRQNTQNYYQQHGTPYGHGGAQQLQTSGYRQDASAYTAARTTSYTSQEAAAYGGQSAYGGGGASTGAQQPTGHYQPGSSSYGNQ</sequence>
<dbReference type="GO" id="GO:0003729">
    <property type="term" value="F:mRNA binding"/>
    <property type="evidence" value="ECO:0007669"/>
    <property type="project" value="TreeGrafter"/>
</dbReference>
<feature type="region of interest" description="Disordered" evidence="6">
    <location>
        <begin position="345"/>
        <end position="374"/>
    </location>
</feature>
<dbReference type="EMBL" id="CASHTH010000066">
    <property type="protein sequence ID" value="CAI7990334.1"/>
    <property type="molecule type" value="Genomic_DNA"/>
</dbReference>
<evidence type="ECO:0000256" key="3">
    <source>
        <dbReference type="ARBA" id="ARBA00022737"/>
    </source>
</evidence>
<comment type="subcellular location">
    <subcellularLocation>
        <location evidence="1">Cytoplasm</location>
    </subcellularLocation>
</comment>
<feature type="region of interest" description="Disordered" evidence="6">
    <location>
        <begin position="80"/>
        <end position="110"/>
    </location>
</feature>
<gene>
    <name evidence="8" type="ORF">GBAR_LOCUS459</name>
</gene>
<dbReference type="Gene3D" id="3.30.70.330">
    <property type="match status" value="2"/>
</dbReference>
<feature type="region of interest" description="Disordered" evidence="6">
    <location>
        <begin position="282"/>
        <end position="318"/>
    </location>
</feature>
<keyword evidence="4 5" id="KW-0694">RNA-binding</keyword>
<dbReference type="SUPFAM" id="SSF54928">
    <property type="entry name" value="RNA-binding domain, RBD"/>
    <property type="match status" value="2"/>
</dbReference>
<dbReference type="PROSITE" id="PS50102">
    <property type="entry name" value="RRM"/>
    <property type="match status" value="2"/>
</dbReference>
<evidence type="ECO:0000256" key="1">
    <source>
        <dbReference type="ARBA" id="ARBA00004496"/>
    </source>
</evidence>
<dbReference type="GO" id="GO:0006417">
    <property type="term" value="P:regulation of translation"/>
    <property type="evidence" value="ECO:0007669"/>
    <property type="project" value="TreeGrafter"/>
</dbReference>
<feature type="domain" description="RRM" evidence="7">
    <location>
        <begin position="7"/>
        <end position="97"/>
    </location>
</feature>
<evidence type="ECO:0000256" key="4">
    <source>
        <dbReference type="ARBA" id="ARBA00022884"/>
    </source>
</evidence>
<dbReference type="PANTHER" id="PTHR48032:SF18">
    <property type="entry name" value="RRM DOMAIN-CONTAINING PROTEIN"/>
    <property type="match status" value="1"/>
</dbReference>
<organism evidence="8 9">
    <name type="scientific">Geodia barretti</name>
    <name type="common">Barrett's horny sponge</name>
    <dbReference type="NCBI Taxonomy" id="519541"/>
    <lineage>
        <taxon>Eukaryota</taxon>
        <taxon>Metazoa</taxon>
        <taxon>Porifera</taxon>
        <taxon>Demospongiae</taxon>
        <taxon>Heteroscleromorpha</taxon>
        <taxon>Tetractinellida</taxon>
        <taxon>Astrophorina</taxon>
        <taxon>Geodiidae</taxon>
        <taxon>Geodia</taxon>
    </lineage>
</organism>
<dbReference type="InterPro" id="IPR035979">
    <property type="entry name" value="RBD_domain_sf"/>
</dbReference>
<reference evidence="8" key="1">
    <citation type="submission" date="2023-03" db="EMBL/GenBank/DDBJ databases">
        <authorList>
            <person name="Steffen K."/>
            <person name="Cardenas P."/>
        </authorList>
    </citation>
    <scope>NUCLEOTIDE SEQUENCE</scope>
</reference>
<dbReference type="Pfam" id="PF00076">
    <property type="entry name" value="RRM_1"/>
    <property type="match status" value="2"/>
</dbReference>
<proteinExistence type="predicted"/>
<feature type="compositionally biased region" description="Polar residues" evidence="6">
    <location>
        <begin position="283"/>
        <end position="303"/>
    </location>
</feature>
<dbReference type="Proteomes" id="UP001174909">
    <property type="component" value="Unassembled WGS sequence"/>
</dbReference>
<accession>A0AA35QTG2</accession>
<evidence type="ECO:0000259" key="7">
    <source>
        <dbReference type="PROSITE" id="PS50102"/>
    </source>
</evidence>
<evidence type="ECO:0000313" key="8">
    <source>
        <dbReference type="EMBL" id="CAI7990334.1"/>
    </source>
</evidence>
<dbReference type="InterPro" id="IPR000504">
    <property type="entry name" value="RRM_dom"/>
</dbReference>
<keyword evidence="3" id="KW-0677">Repeat</keyword>
<keyword evidence="2" id="KW-0963">Cytoplasm</keyword>
<protein>
    <submittedName>
        <fullName evidence="8">RNA-binding protein Musashi homolog 2</fullName>
    </submittedName>
</protein>
<evidence type="ECO:0000256" key="5">
    <source>
        <dbReference type="PROSITE-ProRule" id="PRU00176"/>
    </source>
</evidence>
<dbReference type="PANTHER" id="PTHR48032">
    <property type="entry name" value="RNA-BINDING PROTEIN MUSASHI HOMOLOG RBP6"/>
    <property type="match status" value="1"/>
</dbReference>
<dbReference type="GO" id="GO:0005737">
    <property type="term" value="C:cytoplasm"/>
    <property type="evidence" value="ECO:0007669"/>
    <property type="project" value="UniProtKB-SubCell"/>
</dbReference>
<dbReference type="AlphaFoldDB" id="A0AA35QTG2"/>
<dbReference type="InterPro" id="IPR012677">
    <property type="entry name" value="Nucleotide-bd_a/b_plait_sf"/>
</dbReference>
<keyword evidence="9" id="KW-1185">Reference proteome</keyword>
<evidence type="ECO:0000313" key="9">
    <source>
        <dbReference type="Proteomes" id="UP001174909"/>
    </source>
</evidence>
<evidence type="ECO:0000256" key="2">
    <source>
        <dbReference type="ARBA" id="ARBA00022490"/>
    </source>
</evidence>
<evidence type="ECO:0000256" key="6">
    <source>
        <dbReference type="SAM" id="MobiDB-lite"/>
    </source>
</evidence>